<gene>
    <name evidence="1" type="ORF">LKD45_13150</name>
</gene>
<reference evidence="1 2" key="1">
    <citation type="submission" date="2021-10" db="EMBL/GenBank/DDBJ databases">
        <title>Anaerobic single-cell dispensing facilitates the cultivation of human gut bacteria.</title>
        <authorList>
            <person name="Afrizal A."/>
        </authorList>
    </citation>
    <scope>NUCLEOTIDE SEQUENCE [LARGE SCALE GENOMIC DNA]</scope>
    <source>
        <strain evidence="1 2">CLA-AA-H244</strain>
    </source>
</reference>
<dbReference type="Proteomes" id="UP001199355">
    <property type="component" value="Unassembled WGS sequence"/>
</dbReference>
<proteinExistence type="predicted"/>
<name>A0AAE3AXF7_9FIRM</name>
<evidence type="ECO:0000313" key="1">
    <source>
        <dbReference type="EMBL" id="MCC2168626.1"/>
    </source>
</evidence>
<comment type="caution">
    <text evidence="1">The sequence shown here is derived from an EMBL/GenBank/DDBJ whole genome shotgun (WGS) entry which is preliminary data.</text>
</comment>
<protein>
    <submittedName>
        <fullName evidence="1">Uncharacterized protein</fullName>
    </submittedName>
</protein>
<dbReference type="AlphaFoldDB" id="A0AAE3AXF7"/>
<organism evidence="1 2">
    <name type="scientific">Gallintestinimicrobium propionicum</name>
    <dbReference type="NCBI Taxonomy" id="2981770"/>
    <lineage>
        <taxon>Bacteria</taxon>
        <taxon>Bacillati</taxon>
        <taxon>Bacillota</taxon>
        <taxon>Clostridia</taxon>
        <taxon>Lachnospirales</taxon>
        <taxon>Lachnospiraceae</taxon>
        <taxon>Gallintestinimicrobium</taxon>
    </lineage>
</organism>
<dbReference type="EMBL" id="JAJEQF010000041">
    <property type="protein sequence ID" value="MCC2168626.1"/>
    <property type="molecule type" value="Genomic_DNA"/>
</dbReference>
<keyword evidence="2" id="KW-1185">Reference proteome</keyword>
<accession>A0AAE3AXF7</accession>
<evidence type="ECO:0000313" key="2">
    <source>
        <dbReference type="Proteomes" id="UP001199355"/>
    </source>
</evidence>
<dbReference type="RefSeq" id="WP_147342687.1">
    <property type="nucleotide sequence ID" value="NZ_JAJEQF010000041.1"/>
</dbReference>
<sequence length="59" mass="6806">MKCGKELTQLDRGAYRKFVNRGSTSFLCKSCLAEKFGIKECVLDEKIEHFRKQGCTLFI</sequence>